<dbReference type="HOGENOM" id="CLU_902023_0_0_6"/>
<dbReference type="EMBL" id="AYEU01000003">
    <property type="protein sequence ID" value="ESK52372.1"/>
    <property type="molecule type" value="Genomic_DNA"/>
</dbReference>
<reference evidence="1 2" key="1">
    <citation type="submission" date="2013-10" db="EMBL/GenBank/DDBJ databases">
        <title>The Genome Sequence of Acinetobacter brisouii CIP 110357.</title>
        <authorList>
            <consortium name="The Broad Institute Genomics Platform"/>
            <consortium name="The Broad Institute Genome Sequencing Center for Infectious Disease"/>
            <person name="Cerqueira G."/>
            <person name="Feldgarden M."/>
            <person name="Courvalin P."/>
            <person name="Grillot-Courvalin C."/>
            <person name="Clermont D."/>
            <person name="Rocha E."/>
            <person name="Yoon E.-J."/>
            <person name="Nemec A."/>
            <person name="Young S.K."/>
            <person name="Zeng Q."/>
            <person name="Gargeya S."/>
            <person name="Fitzgerald M."/>
            <person name="Abouelleil A."/>
            <person name="Alvarado L."/>
            <person name="Berlin A.M."/>
            <person name="Chapman S.B."/>
            <person name="Gainer-Dewar J."/>
            <person name="Goldberg J."/>
            <person name="Gnerre S."/>
            <person name="Griggs A."/>
            <person name="Gujja S."/>
            <person name="Hansen M."/>
            <person name="Howarth C."/>
            <person name="Imamovic A."/>
            <person name="Ireland A."/>
            <person name="Larimer J."/>
            <person name="McCowan C."/>
            <person name="Murphy C."/>
            <person name="Pearson M."/>
            <person name="Poon T.W."/>
            <person name="Priest M."/>
            <person name="Roberts A."/>
            <person name="Saif S."/>
            <person name="Shea T."/>
            <person name="Sykes S."/>
            <person name="Wortman J."/>
            <person name="Nusbaum C."/>
            <person name="Birren B."/>
        </authorList>
    </citation>
    <scope>NUCLEOTIDE SEQUENCE [LARGE SCALE GENOMIC DNA]</scope>
    <source>
        <strain evidence="1 2">CIP 110357</strain>
    </source>
</reference>
<gene>
    <name evidence="1" type="ORF">P255_00523</name>
</gene>
<dbReference type="PATRIC" id="fig|1341683.3.peg.514"/>
<dbReference type="AlphaFoldDB" id="V2UQY0"/>
<organism evidence="1 2">
    <name type="scientific">Acinetobacter brisouii CIP 110357</name>
    <dbReference type="NCBI Taxonomy" id="1341683"/>
    <lineage>
        <taxon>Bacteria</taxon>
        <taxon>Pseudomonadati</taxon>
        <taxon>Pseudomonadota</taxon>
        <taxon>Gammaproteobacteria</taxon>
        <taxon>Moraxellales</taxon>
        <taxon>Moraxellaceae</taxon>
        <taxon>Acinetobacter</taxon>
    </lineage>
</organism>
<comment type="caution">
    <text evidence="1">The sequence shown here is derived from an EMBL/GenBank/DDBJ whole genome shotgun (WGS) entry which is preliminary data.</text>
</comment>
<keyword evidence="2" id="KW-1185">Reference proteome</keyword>
<protein>
    <submittedName>
        <fullName evidence="1">Uncharacterized protein</fullName>
    </submittedName>
</protein>
<dbReference type="OrthoDB" id="6712843at2"/>
<sequence length="308" mass="37355">MYSSTTHKDFNLFIKQLRDEDMIWVLHVMNKEHEEQHARRDINDRDTDLVQLDIQKLNTINNTDEIRNKVTGIYKDINERDTYYLIDKLKNFQDTLLIRGRSLNEYKNNKRLLYFALNYISTNDRQYKAFKDIHNEYFRFLYTIFMLPSYYKSNCSLDNIESNFSTILSKKPLHFKNFDSDDFYLWAKSYMDQDRENARVHKSKNYNPMNPEEYRIVINAIFDDLLDKDTNIYKAIKDKISNAWHQKAFREKNKGRKHHYHLTDKTLQCLEILAKKHKMTKEKMINELINERYTKECMSQDGSHLYTI</sequence>
<dbReference type="Proteomes" id="UP000018418">
    <property type="component" value="Unassembled WGS sequence"/>
</dbReference>
<name>V2UQY0_9GAMM</name>
<accession>V2UQY0</accession>
<evidence type="ECO:0000313" key="1">
    <source>
        <dbReference type="EMBL" id="ESK52372.1"/>
    </source>
</evidence>
<evidence type="ECO:0000313" key="2">
    <source>
        <dbReference type="Proteomes" id="UP000018418"/>
    </source>
</evidence>
<proteinExistence type="predicted"/>
<dbReference type="RefSeq" id="WP_004903325.1">
    <property type="nucleotide sequence ID" value="NZ_BBTI01000004.1"/>
</dbReference>